<keyword evidence="2" id="KW-0812">Transmembrane</keyword>
<feature type="region of interest" description="Disordered" evidence="1">
    <location>
        <begin position="1"/>
        <end position="70"/>
    </location>
</feature>
<feature type="transmembrane region" description="Helical" evidence="2">
    <location>
        <begin position="144"/>
        <end position="163"/>
    </location>
</feature>
<keyword evidence="2" id="KW-0472">Membrane</keyword>
<dbReference type="EMBL" id="QJKF01000001">
    <property type="protein sequence ID" value="PXX70614.1"/>
    <property type="molecule type" value="Genomic_DNA"/>
</dbReference>
<keyword evidence="2" id="KW-1133">Transmembrane helix</keyword>
<dbReference type="AlphaFoldDB" id="A0A318KXF8"/>
<sequence>MTLLNWKRTPRARRSATNGAPPTNGAPSANGAPPTNGAPSVNGTPSTNGAPTTNGAPSTTNGAPPSNKQPAAPVKDVRYLALRNFAVSLTVLNIIGYTLLGFEQPPLWPILAVATAYVTDLVFESIAAWSRDTTPRFLGNGARGVYEFLLPAHITAIAVNMLLYANNQFWPVLFAVVAAITSKYVFQAPFGGRMRHFMNPSNFGITMALLFFSTWISIAPPYEFGENINTMFRIAVPLVLLVAGSVINATLVGRIPLIVGWLGGFVIQAIVRHAVFDVALVAALGTMTGTAFILFTNYMITDPGTTPFPARRQFMFGAATATVYGLMMAVNIVYTLFFALTLVCAIRGIYAWLSTWAKAARHRAEERRSAEQLPVLSPAPLPTTQRA</sequence>
<evidence type="ECO:0000256" key="1">
    <source>
        <dbReference type="SAM" id="MobiDB-lite"/>
    </source>
</evidence>
<feature type="transmembrane region" description="Helical" evidence="2">
    <location>
        <begin position="80"/>
        <end position="100"/>
    </location>
</feature>
<accession>A0A318KXF8</accession>
<dbReference type="Proteomes" id="UP000247569">
    <property type="component" value="Unassembled WGS sequence"/>
</dbReference>
<comment type="caution">
    <text evidence="3">The sequence shown here is derived from an EMBL/GenBank/DDBJ whole genome shotgun (WGS) entry which is preliminary data.</text>
</comment>
<feature type="transmembrane region" description="Helical" evidence="2">
    <location>
        <begin position="106"/>
        <end position="123"/>
    </location>
</feature>
<keyword evidence="4" id="KW-1185">Reference proteome</keyword>
<evidence type="ECO:0000313" key="3">
    <source>
        <dbReference type="EMBL" id="PXX70614.1"/>
    </source>
</evidence>
<protein>
    <recommendedName>
        <fullName evidence="5">Enediyne biosynthesis protein</fullName>
    </recommendedName>
</protein>
<reference evidence="3 4" key="1">
    <citation type="submission" date="2018-05" db="EMBL/GenBank/DDBJ databases">
        <title>Genomic Encyclopedia of Type Strains, Phase IV (KMG-IV): sequencing the most valuable type-strain genomes for metagenomic binning, comparative biology and taxonomic classification.</title>
        <authorList>
            <person name="Goeker M."/>
        </authorList>
    </citation>
    <scope>NUCLEOTIDE SEQUENCE [LARGE SCALE GENOMIC DNA]</scope>
    <source>
        <strain evidence="3 4">DSM 44704</strain>
    </source>
</reference>
<gene>
    <name evidence="3" type="ORF">DFR70_10133</name>
</gene>
<evidence type="ECO:0000313" key="4">
    <source>
        <dbReference type="Proteomes" id="UP000247569"/>
    </source>
</evidence>
<feature type="compositionally biased region" description="Polar residues" evidence="1">
    <location>
        <begin position="37"/>
        <end position="69"/>
    </location>
</feature>
<evidence type="ECO:0008006" key="5">
    <source>
        <dbReference type="Google" id="ProtNLM"/>
    </source>
</evidence>
<evidence type="ECO:0000256" key="2">
    <source>
        <dbReference type="SAM" id="Phobius"/>
    </source>
</evidence>
<organism evidence="3 4">
    <name type="scientific">Nocardia tenerifensis</name>
    <dbReference type="NCBI Taxonomy" id="228006"/>
    <lineage>
        <taxon>Bacteria</taxon>
        <taxon>Bacillati</taxon>
        <taxon>Actinomycetota</taxon>
        <taxon>Actinomycetes</taxon>
        <taxon>Mycobacteriales</taxon>
        <taxon>Nocardiaceae</taxon>
        <taxon>Nocardia</taxon>
    </lineage>
</organism>
<feature type="transmembrane region" description="Helical" evidence="2">
    <location>
        <begin position="238"/>
        <end position="262"/>
    </location>
</feature>
<feature type="compositionally biased region" description="Polar residues" evidence="1">
    <location>
        <begin position="15"/>
        <end position="27"/>
    </location>
</feature>
<proteinExistence type="predicted"/>
<dbReference type="RefSeq" id="WP_211336215.1">
    <property type="nucleotide sequence ID" value="NZ_QJKF01000001.1"/>
</dbReference>
<feature type="transmembrane region" description="Helical" evidence="2">
    <location>
        <begin position="169"/>
        <end position="186"/>
    </location>
</feature>
<name>A0A318KXF8_9NOCA</name>
<feature type="transmembrane region" description="Helical" evidence="2">
    <location>
        <begin position="274"/>
        <end position="300"/>
    </location>
</feature>
<feature type="transmembrane region" description="Helical" evidence="2">
    <location>
        <begin position="198"/>
        <end position="218"/>
    </location>
</feature>